<name>A0A1X7TUM0_AMPQE</name>
<dbReference type="EnsemblMetazoa" id="Aqu2.1.18733_001">
    <property type="protein sequence ID" value="Aqu2.1.18733_001"/>
    <property type="gene ID" value="Aqu2.1.18733"/>
</dbReference>
<sequence length="265" mass="30593">HHVASQTTEDKLILFIMMALLFIIIFITGTLVTGSRVCISNLLDLENVILNNPENLQSLIRAYYPTNNFPSLWIKVVYNIDEPIANESTISVTYKNESFVFYWSNSPLLLYFHPLLLQGISLLFFNQDYTSHEAQIDIPLFCAGFNRQEKIELLNDITIWLRSYASERSIKIALEGYSTFEEDSGTLKILTIHGQFNLFNLIGLSVAWLVIFSQLAAFGFFWKKYESIQRTITLDFDHQHISQRLHFKSIFWATVIVDGMCSIII</sequence>
<proteinExistence type="predicted"/>
<feature type="transmembrane region" description="Helical" evidence="1">
    <location>
        <begin position="198"/>
        <end position="222"/>
    </location>
</feature>
<dbReference type="InParanoid" id="A0A1X7TUM0"/>
<keyword evidence="1" id="KW-1133">Transmembrane helix</keyword>
<organism evidence="2">
    <name type="scientific">Amphimedon queenslandica</name>
    <name type="common">Sponge</name>
    <dbReference type="NCBI Taxonomy" id="400682"/>
    <lineage>
        <taxon>Eukaryota</taxon>
        <taxon>Metazoa</taxon>
        <taxon>Porifera</taxon>
        <taxon>Demospongiae</taxon>
        <taxon>Heteroscleromorpha</taxon>
        <taxon>Haplosclerida</taxon>
        <taxon>Niphatidae</taxon>
        <taxon>Amphimedon</taxon>
    </lineage>
</organism>
<accession>A0A1X7TUM0</accession>
<feature type="transmembrane region" description="Helical" evidence="1">
    <location>
        <begin position="108"/>
        <end position="125"/>
    </location>
</feature>
<evidence type="ECO:0000256" key="1">
    <source>
        <dbReference type="SAM" id="Phobius"/>
    </source>
</evidence>
<evidence type="ECO:0000313" key="2">
    <source>
        <dbReference type="EnsemblMetazoa" id="Aqu2.1.18733_001"/>
    </source>
</evidence>
<reference evidence="2" key="1">
    <citation type="submission" date="2017-05" db="UniProtKB">
        <authorList>
            <consortium name="EnsemblMetazoa"/>
        </authorList>
    </citation>
    <scope>IDENTIFICATION</scope>
</reference>
<feature type="transmembrane region" description="Helical" evidence="1">
    <location>
        <begin position="12"/>
        <end position="32"/>
    </location>
</feature>
<keyword evidence="1" id="KW-0812">Transmembrane</keyword>
<dbReference type="AlphaFoldDB" id="A0A1X7TUM0"/>
<keyword evidence="1" id="KW-0472">Membrane</keyword>
<protein>
    <submittedName>
        <fullName evidence="2">Uncharacterized protein</fullName>
    </submittedName>
</protein>